<dbReference type="Proteomes" id="UP001596514">
    <property type="component" value="Unassembled WGS sequence"/>
</dbReference>
<proteinExistence type="predicted"/>
<reference evidence="3" key="1">
    <citation type="journal article" date="2019" name="Int. J. Syst. Evol. Microbiol.">
        <title>The Global Catalogue of Microorganisms (GCM) 10K type strain sequencing project: providing services to taxonomists for standard genome sequencing and annotation.</title>
        <authorList>
            <consortium name="The Broad Institute Genomics Platform"/>
            <consortium name="The Broad Institute Genome Sequencing Center for Infectious Disease"/>
            <person name="Wu L."/>
            <person name="Ma J."/>
        </authorList>
    </citation>
    <scope>NUCLEOTIDE SEQUENCE [LARGE SCALE GENOMIC DNA]</scope>
    <source>
        <strain evidence="3">JCM 10083</strain>
    </source>
</reference>
<accession>A0ABW2STE5</accession>
<evidence type="ECO:0000313" key="2">
    <source>
        <dbReference type="EMBL" id="MFC7599465.1"/>
    </source>
</evidence>
<sequence length="95" mass="10118">MAVDQDLLDQIAGTVADLYREVESSLVTVIADELRKGLDAPTAEVKLDAIRRLRAAAGAVQQRLAKTKSAAAREAAEQAEADRLAQEAKEKAESG</sequence>
<keyword evidence="3" id="KW-1185">Reference proteome</keyword>
<dbReference type="RefSeq" id="WP_343966573.1">
    <property type="nucleotide sequence ID" value="NZ_BAAAGK010000043.1"/>
</dbReference>
<evidence type="ECO:0000313" key="3">
    <source>
        <dbReference type="Proteomes" id="UP001596514"/>
    </source>
</evidence>
<feature type="compositionally biased region" description="Basic and acidic residues" evidence="1">
    <location>
        <begin position="74"/>
        <end position="95"/>
    </location>
</feature>
<gene>
    <name evidence="2" type="ORF">ACFQVD_05020</name>
</gene>
<dbReference type="EMBL" id="JBHTEE010000001">
    <property type="protein sequence ID" value="MFC7599465.1"/>
    <property type="molecule type" value="Genomic_DNA"/>
</dbReference>
<comment type="caution">
    <text evidence="2">The sequence shown here is derived from an EMBL/GenBank/DDBJ whole genome shotgun (WGS) entry which is preliminary data.</text>
</comment>
<protein>
    <submittedName>
        <fullName evidence="2">Uncharacterized protein</fullName>
    </submittedName>
</protein>
<organism evidence="2 3">
    <name type="scientific">Streptosporangium amethystogenes subsp. fukuiense</name>
    <dbReference type="NCBI Taxonomy" id="698418"/>
    <lineage>
        <taxon>Bacteria</taxon>
        <taxon>Bacillati</taxon>
        <taxon>Actinomycetota</taxon>
        <taxon>Actinomycetes</taxon>
        <taxon>Streptosporangiales</taxon>
        <taxon>Streptosporangiaceae</taxon>
        <taxon>Streptosporangium</taxon>
    </lineage>
</organism>
<name>A0ABW2STE5_9ACTN</name>
<evidence type="ECO:0000256" key="1">
    <source>
        <dbReference type="SAM" id="MobiDB-lite"/>
    </source>
</evidence>
<feature type="region of interest" description="Disordered" evidence="1">
    <location>
        <begin position="71"/>
        <end position="95"/>
    </location>
</feature>